<evidence type="ECO:0000313" key="6">
    <source>
        <dbReference type="Proteomes" id="UP001196408"/>
    </source>
</evidence>
<accession>A0AAW4MVJ8</accession>
<reference evidence="4 7" key="1">
    <citation type="submission" date="2021-06" db="EMBL/GenBank/DDBJ databases">
        <title>Collection of gut derived symbiotic bacterial strains cultured from healthy donors.</title>
        <authorList>
            <person name="Lin H."/>
            <person name="Littmann E."/>
            <person name="Pamer E.G."/>
        </authorList>
    </citation>
    <scope>NUCLEOTIDE SEQUENCE</scope>
    <source>
        <strain evidence="5 7">MSK.21.70</strain>
        <strain evidence="4">MSK.21.82</strain>
    </source>
</reference>
<comment type="caution">
    <text evidence="4">The sequence shown here is derived from an EMBL/GenBank/DDBJ whole genome shotgun (WGS) entry which is preliminary data.</text>
</comment>
<dbReference type="AlphaFoldDB" id="A0AAW4MVJ8"/>
<evidence type="ECO:0000256" key="2">
    <source>
        <dbReference type="ARBA" id="ARBA00022643"/>
    </source>
</evidence>
<dbReference type="Proteomes" id="UP001196408">
    <property type="component" value="Unassembled WGS sequence"/>
</dbReference>
<proteinExistence type="predicted"/>
<dbReference type="PANTHER" id="PTHR43278">
    <property type="entry name" value="NAD(P)H-DEPENDENT FMN-CONTAINING OXIDOREDUCTASE YWQN-RELATED"/>
    <property type="match status" value="1"/>
</dbReference>
<evidence type="ECO:0000313" key="7">
    <source>
        <dbReference type="Proteomes" id="UP001197492"/>
    </source>
</evidence>
<evidence type="ECO:0000313" key="5">
    <source>
        <dbReference type="EMBL" id="MBV3393348.1"/>
    </source>
</evidence>
<dbReference type="InterPro" id="IPR051796">
    <property type="entry name" value="ISF_SsuE-like"/>
</dbReference>
<keyword evidence="1" id="KW-0285">Flavoprotein</keyword>
<dbReference type="RefSeq" id="WP_217748058.1">
    <property type="nucleotide sequence ID" value="NZ_JAHOEB010000067.1"/>
</dbReference>
<sequence>MKVLMINGSSRNNGCTRAALDIMAETFKEEGIETEIIFIGNQPIADCVNCKKCVTEHQCVFDDVVNEITTKAKDCDGFIFASPVYYAHPSARLLAVLDRAFYSNKSVFVYKPGACIFSARRAGQVASMDVVNKHFSISHMPIVSANYWNEVFGSEPEDVYKDAEGIATMQNIAKNMSWLLKSIEAGKKAGLERPELSTGHTNFHH</sequence>
<dbReference type="Proteomes" id="UP001197492">
    <property type="component" value="Unassembled WGS sequence"/>
</dbReference>
<dbReference type="InterPro" id="IPR005025">
    <property type="entry name" value="FMN_Rdtase-like_dom"/>
</dbReference>
<evidence type="ECO:0000259" key="3">
    <source>
        <dbReference type="Pfam" id="PF03358"/>
    </source>
</evidence>
<feature type="domain" description="NADPH-dependent FMN reductase-like" evidence="3">
    <location>
        <begin position="1"/>
        <end position="149"/>
    </location>
</feature>
<dbReference type="EMBL" id="JAHOEL010000065">
    <property type="protein sequence ID" value="MBV3393348.1"/>
    <property type="molecule type" value="Genomic_DNA"/>
</dbReference>
<dbReference type="EMBL" id="JAHOEF010000067">
    <property type="protein sequence ID" value="MBV3383347.1"/>
    <property type="molecule type" value="Genomic_DNA"/>
</dbReference>
<evidence type="ECO:0000256" key="1">
    <source>
        <dbReference type="ARBA" id="ARBA00022630"/>
    </source>
</evidence>
<organism evidence="4 6">
    <name type="scientific">Catenibacterium mitsuokai</name>
    <dbReference type="NCBI Taxonomy" id="100886"/>
    <lineage>
        <taxon>Bacteria</taxon>
        <taxon>Bacillati</taxon>
        <taxon>Bacillota</taxon>
        <taxon>Erysipelotrichia</taxon>
        <taxon>Erysipelotrichales</taxon>
        <taxon>Coprobacillaceae</taxon>
        <taxon>Catenibacterium</taxon>
    </lineage>
</organism>
<dbReference type="Pfam" id="PF03358">
    <property type="entry name" value="FMN_red"/>
    <property type="match status" value="1"/>
</dbReference>
<keyword evidence="2" id="KW-0288">FMN</keyword>
<name>A0AAW4MVJ8_9FIRM</name>
<evidence type="ECO:0000313" key="4">
    <source>
        <dbReference type="EMBL" id="MBV3383347.1"/>
    </source>
</evidence>
<protein>
    <submittedName>
        <fullName evidence="4">Flavodoxin family protein</fullName>
    </submittedName>
</protein>
<gene>
    <name evidence="4" type="ORF">KSV97_09005</name>
    <name evidence="5" type="ORF">KSW06_08825</name>
</gene>
<dbReference type="PANTHER" id="PTHR43278:SF4">
    <property type="entry name" value="NAD(P)H-DEPENDENT FMN-CONTAINING OXIDOREDUCTASE YWQN-RELATED"/>
    <property type="match status" value="1"/>
</dbReference>
<dbReference type="GO" id="GO:0016491">
    <property type="term" value="F:oxidoreductase activity"/>
    <property type="evidence" value="ECO:0007669"/>
    <property type="project" value="InterPro"/>
</dbReference>
<keyword evidence="7" id="KW-1185">Reference proteome</keyword>